<dbReference type="Pfam" id="PF06022">
    <property type="entry name" value="Cir_Bir_Yir"/>
    <property type="match status" value="1"/>
</dbReference>
<organism evidence="2 3">
    <name type="scientific">Plasmodium yoelii 17X</name>
    <dbReference type="NCBI Taxonomy" id="1323249"/>
    <lineage>
        <taxon>Eukaryota</taxon>
        <taxon>Sar</taxon>
        <taxon>Alveolata</taxon>
        <taxon>Apicomplexa</taxon>
        <taxon>Aconoidasida</taxon>
        <taxon>Haemosporida</taxon>
        <taxon>Plasmodiidae</taxon>
        <taxon>Plasmodium</taxon>
        <taxon>Plasmodium (Vinckeia)</taxon>
    </lineage>
</organism>
<evidence type="ECO:0000313" key="3">
    <source>
        <dbReference type="Proteomes" id="UP000018538"/>
    </source>
</evidence>
<accession>V7PD69</accession>
<keyword evidence="1" id="KW-0812">Transmembrane</keyword>
<feature type="transmembrane region" description="Helical" evidence="1">
    <location>
        <begin position="285"/>
        <end position="303"/>
    </location>
</feature>
<dbReference type="InterPro" id="IPR006477">
    <property type="entry name" value="Yir_bir_cir"/>
</dbReference>
<evidence type="ECO:0000313" key="2">
    <source>
        <dbReference type="EMBL" id="ETB56692.1"/>
    </source>
</evidence>
<dbReference type="Proteomes" id="UP000018538">
    <property type="component" value="Unassembled WGS sequence"/>
</dbReference>
<evidence type="ECO:0000256" key="1">
    <source>
        <dbReference type="SAM" id="Phobius"/>
    </source>
</evidence>
<dbReference type="AlphaFoldDB" id="V7PD69"/>
<name>V7PD69_PLAYE</name>
<protein>
    <submittedName>
        <fullName evidence="2">Uncharacterized protein</fullName>
    </submittedName>
</protein>
<dbReference type="EMBL" id="KI635815">
    <property type="protein sequence ID" value="ETB56692.1"/>
    <property type="molecule type" value="Genomic_DNA"/>
</dbReference>
<keyword evidence="1" id="KW-1133">Transmembrane helix</keyword>
<gene>
    <name evidence="2" type="ORF">YYC_05510</name>
</gene>
<proteinExistence type="predicted"/>
<dbReference type="OrthoDB" id="373270at2759"/>
<keyword evidence="1" id="KW-0472">Membrane</keyword>
<keyword evidence="3" id="KW-1185">Reference proteome</keyword>
<dbReference type="NCBIfam" id="TIGR01590">
    <property type="entry name" value="yir-bir-cir_Pla"/>
    <property type="match status" value="1"/>
</dbReference>
<reference evidence="2 3" key="1">
    <citation type="submission" date="2013-11" db="EMBL/GenBank/DDBJ databases">
        <title>The Genome Sequence of Plasmodium yoelii 17X.</title>
        <authorList>
            <consortium name="The Broad Institute Genomics Platform"/>
            <consortium name="The Broad Institute Genome Sequencing Center for Infectious Disease"/>
            <person name="Neafsey D."/>
            <person name="Adams J."/>
            <person name="Walker B."/>
            <person name="Young S.K."/>
            <person name="Zeng Q."/>
            <person name="Gargeya S."/>
            <person name="Fitzgerald M."/>
            <person name="Haas B."/>
            <person name="Abouelleil A."/>
            <person name="Alvarado L."/>
            <person name="Chapman S.B."/>
            <person name="Gainer-Dewar J."/>
            <person name="Goldberg J."/>
            <person name="Griggs A."/>
            <person name="Gujja S."/>
            <person name="Hansen M."/>
            <person name="Howarth C."/>
            <person name="Imamovic A."/>
            <person name="Ireland A."/>
            <person name="Larimer J."/>
            <person name="McCowan C."/>
            <person name="Murphy C."/>
            <person name="Pearson M."/>
            <person name="Poon T.W."/>
            <person name="Priest M."/>
            <person name="Roberts A."/>
            <person name="Saif S."/>
            <person name="Shea T."/>
            <person name="Sykes S."/>
            <person name="Wortman J."/>
            <person name="Nusbaum C."/>
            <person name="Birren B."/>
        </authorList>
    </citation>
    <scope>NUCLEOTIDE SEQUENCE [LARGE SCALE GENOMIC DNA]</scope>
    <source>
        <strain evidence="2 3">17X</strain>
    </source>
</reference>
<sequence>MTEYMCGRFRNLWLFYPDDLNTPTSYDFHGLGNVENYCPNVGSGNNKKCNTNLDKIKAISLWLFEQTIINKHDSLSKEQIEKIITYIMIWLSYKLNQNSPEKFLQFKDFYTNHIEQNTHYNSCKKKIKNNNYNDCSDSLKDKTGYNNFKELIETKKCLMNVDIKDMSKIYEALKLLCKMYIEYNADKSNCTKCLGYANNFVEKYDELNKNHNINKDGSYNKLFSTLSTDYNNLKNICNDISSFPPIEKKKVSIPNSEESFVQTPVDNDVQGFEATSSNPLIVSKLIPVLSILVATAIFLGISYKVNNNELKKYFHYIYANFNKKTYFINILY</sequence>